<dbReference type="InterPro" id="IPR046342">
    <property type="entry name" value="CBS_dom_sf"/>
</dbReference>
<reference evidence="3 4" key="1">
    <citation type="submission" date="2020-04" db="EMBL/GenBank/DDBJ databases">
        <title>Usitatibacter rugosus gen. nov., sp. nov. and Usitatibacter palustris sp. nov., novel members of Usitatibacteraceae fam. nov. within the order Nitrosomonadales isolated from soil.</title>
        <authorList>
            <person name="Huber K.J."/>
            <person name="Neumann-Schaal M."/>
            <person name="Geppert A."/>
            <person name="Luckner M."/>
            <person name="Wanner G."/>
            <person name="Overmann J."/>
        </authorList>
    </citation>
    <scope>NUCLEOTIDE SEQUENCE [LARGE SCALE GENOMIC DNA]</scope>
    <source>
        <strain evidence="3 4">0125_3</strain>
    </source>
</reference>
<dbReference type="InterPro" id="IPR001633">
    <property type="entry name" value="EAL_dom"/>
</dbReference>
<feature type="domain" description="EAL" evidence="1">
    <location>
        <begin position="1"/>
        <end position="248"/>
    </location>
</feature>
<evidence type="ECO:0008006" key="5">
    <source>
        <dbReference type="Google" id="ProtNLM"/>
    </source>
</evidence>
<dbReference type="Gene3D" id="3.10.580.10">
    <property type="entry name" value="CBS-domain"/>
    <property type="match status" value="1"/>
</dbReference>
<dbReference type="Pfam" id="PF00990">
    <property type="entry name" value="GGDEF"/>
    <property type="match status" value="1"/>
</dbReference>
<accession>A0A6M4GUS7</accession>
<proteinExistence type="predicted"/>
<dbReference type="PROSITE" id="PS50883">
    <property type="entry name" value="EAL"/>
    <property type="match status" value="1"/>
</dbReference>
<feature type="domain" description="GGDEF" evidence="2">
    <location>
        <begin position="428"/>
        <end position="579"/>
    </location>
</feature>
<dbReference type="InterPro" id="IPR029787">
    <property type="entry name" value="Nucleotide_cyclase"/>
</dbReference>
<name>A0A6M4GUS7_9PROT</name>
<dbReference type="PANTHER" id="PTHR33121">
    <property type="entry name" value="CYCLIC DI-GMP PHOSPHODIESTERASE PDEF"/>
    <property type="match status" value="1"/>
</dbReference>
<evidence type="ECO:0000259" key="2">
    <source>
        <dbReference type="PROSITE" id="PS50887"/>
    </source>
</evidence>
<organism evidence="3 4">
    <name type="scientific">Usitatibacter rugosus</name>
    <dbReference type="NCBI Taxonomy" id="2732067"/>
    <lineage>
        <taxon>Bacteria</taxon>
        <taxon>Pseudomonadati</taxon>
        <taxon>Pseudomonadota</taxon>
        <taxon>Betaproteobacteria</taxon>
        <taxon>Nitrosomonadales</taxon>
        <taxon>Usitatibacteraceae</taxon>
        <taxon>Usitatibacter</taxon>
    </lineage>
</organism>
<dbReference type="InterPro" id="IPR000160">
    <property type="entry name" value="GGDEF_dom"/>
</dbReference>
<dbReference type="AlphaFoldDB" id="A0A6M4GUS7"/>
<dbReference type="SMART" id="SM00052">
    <property type="entry name" value="EAL"/>
    <property type="match status" value="1"/>
</dbReference>
<dbReference type="PANTHER" id="PTHR33121:SF76">
    <property type="entry name" value="SIGNALING PROTEIN"/>
    <property type="match status" value="1"/>
</dbReference>
<dbReference type="RefSeq" id="WP_171091754.1">
    <property type="nucleotide sequence ID" value="NZ_CP053069.1"/>
</dbReference>
<dbReference type="PROSITE" id="PS50887">
    <property type="entry name" value="GGDEF"/>
    <property type="match status" value="1"/>
</dbReference>
<dbReference type="KEGG" id="uru:DSM104443_01956"/>
<dbReference type="Gene3D" id="3.20.20.450">
    <property type="entry name" value="EAL domain"/>
    <property type="match status" value="1"/>
</dbReference>
<dbReference type="GO" id="GO:0071111">
    <property type="term" value="F:cyclic-guanylate-specific phosphodiesterase activity"/>
    <property type="evidence" value="ECO:0007669"/>
    <property type="project" value="InterPro"/>
</dbReference>
<dbReference type="EMBL" id="CP053069">
    <property type="protein sequence ID" value="QJR10886.1"/>
    <property type="molecule type" value="Genomic_DNA"/>
</dbReference>
<dbReference type="CDD" id="cd01948">
    <property type="entry name" value="EAL"/>
    <property type="match status" value="1"/>
</dbReference>
<gene>
    <name evidence="3" type="ORF">DSM104443_01956</name>
</gene>
<dbReference type="SMART" id="SM00267">
    <property type="entry name" value="GGDEF"/>
    <property type="match status" value="1"/>
</dbReference>
<dbReference type="SUPFAM" id="SSF55073">
    <property type="entry name" value="Nucleotide cyclase"/>
    <property type="match status" value="1"/>
</dbReference>
<dbReference type="Pfam" id="PF00563">
    <property type="entry name" value="EAL"/>
    <property type="match status" value="1"/>
</dbReference>
<dbReference type="Gene3D" id="3.30.70.270">
    <property type="match status" value="1"/>
</dbReference>
<evidence type="ECO:0000259" key="1">
    <source>
        <dbReference type="PROSITE" id="PS50883"/>
    </source>
</evidence>
<dbReference type="SUPFAM" id="SSF141868">
    <property type="entry name" value="EAL domain-like"/>
    <property type="match status" value="1"/>
</dbReference>
<sequence>MSRQLGQVLAGRELAIVFQPIFGFREGAIVGHEALVRGPEGSLVESPGDLFAAATAEGRSVELNIVCIQEVLRAFSRKALPGLLFLNASPQLIERSGFIQERARRFMSSLGLEPERVVIELTEDYPASDFRQVREALQLYRAMGLRVAIDDLGEGFASLRLWSELKPEFVKADKHFVSGVARDPVKAQFLRAIQQIAEHCGAQVIAEGIEGSEDFRVVKDIGIACAQGYFIGRPSADPTSEMEPELARASIDPRIPVVPSARFQAQSEVTAERFLFAVDAEAPSRPLGALLDRFAASPHLSAIPVLGNEGIQGVVSSSWLVHAGVTDGDRLRARPCSDFMDPAPIRVEGDLELAALAAILVESDAQRFSDGFIVTTRGRYRGMGRGQDVMRALQEAQVLAARYTSPLTLLPGQVPINAHAERLLAKEVPFVAWFVEIDRMRGLNDGSGFTQGDALIHAVARALEAACERGLDFVGHVAGGRFVVLMQSLDWRTRAERVLSQFPALVAAQASAEVVDRGYFVLHGRDGREQVRPLPKLAIGLLPVLPGLFESRHDVLLTAKLATRAALMQTSSAIHIDERHANAYPASVLLSGDGN</sequence>
<protein>
    <recommendedName>
        <fullName evidence="5">Diguanylate cyclase/phosphodiesterase</fullName>
    </recommendedName>
</protein>
<dbReference type="InterPro" id="IPR043128">
    <property type="entry name" value="Rev_trsase/Diguanyl_cyclase"/>
</dbReference>
<keyword evidence="4" id="KW-1185">Reference proteome</keyword>
<evidence type="ECO:0000313" key="4">
    <source>
        <dbReference type="Proteomes" id="UP000501534"/>
    </source>
</evidence>
<dbReference type="Proteomes" id="UP000501534">
    <property type="component" value="Chromosome"/>
</dbReference>
<evidence type="ECO:0000313" key="3">
    <source>
        <dbReference type="EMBL" id="QJR10886.1"/>
    </source>
</evidence>
<dbReference type="InterPro" id="IPR035919">
    <property type="entry name" value="EAL_sf"/>
</dbReference>
<dbReference type="InterPro" id="IPR050706">
    <property type="entry name" value="Cyclic-di-GMP_PDE-like"/>
</dbReference>
<dbReference type="SUPFAM" id="SSF54631">
    <property type="entry name" value="CBS-domain pair"/>
    <property type="match status" value="1"/>
</dbReference>